<dbReference type="RefSeq" id="WP_090691936.1">
    <property type="nucleotide sequence ID" value="NZ_CADERL010000045.1"/>
</dbReference>
<name>A0A1G8JFN8_9BURK</name>
<keyword evidence="5" id="KW-0997">Cell inner membrane</keyword>
<evidence type="ECO:0000256" key="6">
    <source>
        <dbReference type="ARBA" id="ARBA00022692"/>
    </source>
</evidence>
<dbReference type="GO" id="GO:0015031">
    <property type="term" value="P:protein transport"/>
    <property type="evidence" value="ECO:0007669"/>
    <property type="project" value="UniProtKB-KW"/>
</dbReference>
<dbReference type="Gene3D" id="3.30.1150.10">
    <property type="match status" value="2"/>
</dbReference>
<evidence type="ECO:0000256" key="2">
    <source>
        <dbReference type="ARBA" id="ARBA00006555"/>
    </source>
</evidence>
<dbReference type="InterPro" id="IPR051045">
    <property type="entry name" value="TonB-dependent_transducer"/>
</dbReference>
<dbReference type="Proteomes" id="UP000199706">
    <property type="component" value="Unassembled WGS sequence"/>
</dbReference>
<dbReference type="OrthoDB" id="8999073at2"/>
<dbReference type="InterPro" id="IPR006260">
    <property type="entry name" value="TonB/TolA_C"/>
</dbReference>
<keyword evidence="3" id="KW-0813">Transport</keyword>
<evidence type="ECO:0000256" key="8">
    <source>
        <dbReference type="ARBA" id="ARBA00022989"/>
    </source>
</evidence>
<keyword evidence="8" id="KW-1133">Transmembrane helix</keyword>
<proteinExistence type="inferred from homology"/>
<comment type="subcellular location">
    <subcellularLocation>
        <location evidence="1">Cell inner membrane</location>
        <topology evidence="1">Single-pass membrane protein</topology>
        <orientation evidence="1">Periplasmic side</orientation>
    </subcellularLocation>
</comment>
<dbReference type="PANTHER" id="PTHR33446:SF2">
    <property type="entry name" value="PROTEIN TONB"/>
    <property type="match status" value="1"/>
</dbReference>
<evidence type="ECO:0000313" key="13">
    <source>
        <dbReference type="Proteomes" id="UP000199706"/>
    </source>
</evidence>
<reference evidence="12 13" key="1">
    <citation type="submission" date="2016-10" db="EMBL/GenBank/DDBJ databases">
        <authorList>
            <person name="de Groot N.N."/>
        </authorList>
    </citation>
    <scope>NUCLEOTIDE SEQUENCE [LARGE SCALE GENOMIC DNA]</scope>
    <source>
        <strain evidence="12 13">LMG 2247</strain>
    </source>
</reference>
<evidence type="ECO:0000256" key="1">
    <source>
        <dbReference type="ARBA" id="ARBA00004383"/>
    </source>
</evidence>
<dbReference type="GO" id="GO:0031992">
    <property type="term" value="F:energy transducer activity"/>
    <property type="evidence" value="ECO:0007669"/>
    <property type="project" value="TreeGrafter"/>
</dbReference>
<dbReference type="GO" id="GO:0098797">
    <property type="term" value="C:plasma membrane protein complex"/>
    <property type="evidence" value="ECO:0007669"/>
    <property type="project" value="TreeGrafter"/>
</dbReference>
<protein>
    <submittedName>
        <fullName evidence="12">TolA protein</fullName>
    </submittedName>
</protein>
<dbReference type="EMBL" id="FNCJ01000020">
    <property type="protein sequence ID" value="SDI29470.1"/>
    <property type="molecule type" value="Genomic_DNA"/>
</dbReference>
<organism evidence="12 13">
    <name type="scientific">Paraburkholderia phenazinium</name>
    <dbReference type="NCBI Taxonomy" id="60549"/>
    <lineage>
        <taxon>Bacteria</taxon>
        <taxon>Pseudomonadati</taxon>
        <taxon>Pseudomonadota</taxon>
        <taxon>Betaproteobacteria</taxon>
        <taxon>Burkholderiales</taxon>
        <taxon>Burkholderiaceae</taxon>
        <taxon>Paraburkholderia</taxon>
    </lineage>
</organism>
<keyword evidence="9" id="KW-0472">Membrane</keyword>
<sequence>MHPFPGWNLQPRIHAAKALLILACILGTATARANITSAPSYVPAQSIPCSYGLSTDDLKSAGPALERVPRADVAVRVSIDASGQISDAVVEQSSGNPVFDNLALQASRRADCRPFSGTDGKPVAVETNFVFNLPRLIVNQTRADQGEAAAASNPAAAGSVHPPSFPVGAASPPLLAAALPFEFGKPVDTTALARVGILPGSTKAKLLEDWAKNVASDPDIKNYFSSDNNPATAGSFAVSRALGMLDGMARISREDRERLMDMTTRALDNAPLDCGGIKNLQLISKRYLSLGTQSDEEFRAQLQAMFDLVKQSTQSTPPPQITAGQRLQGQLALSASISDALKRDPGETEDLGVLMIGRQADLSPAAWCKATRIYRRAFDETPQPARDWVMLAELENQRRAASMLMNALKNLASMPHAPRQPVAAPKVLNYAEMVGRRIRPNIVWNGKVNSLETVVEVHCATSGNLESVKIARSSGDQAWDQAALEAVRRSDPMPLDENGQAPPSFMITLRPGD</sequence>
<feature type="chain" id="PRO_5011500993" evidence="10">
    <location>
        <begin position="34"/>
        <end position="513"/>
    </location>
</feature>
<dbReference type="Pfam" id="PF13103">
    <property type="entry name" value="TonB_2"/>
    <property type="match status" value="1"/>
</dbReference>
<dbReference type="GO" id="GO:0055085">
    <property type="term" value="P:transmembrane transport"/>
    <property type="evidence" value="ECO:0007669"/>
    <property type="project" value="InterPro"/>
</dbReference>
<keyword evidence="6" id="KW-0812">Transmembrane</keyword>
<feature type="signal peptide" evidence="10">
    <location>
        <begin position="1"/>
        <end position="33"/>
    </location>
</feature>
<evidence type="ECO:0000259" key="11">
    <source>
        <dbReference type="PROSITE" id="PS52015"/>
    </source>
</evidence>
<dbReference type="AlphaFoldDB" id="A0A1G8JFN8"/>
<evidence type="ECO:0000313" key="12">
    <source>
        <dbReference type="EMBL" id="SDI29470.1"/>
    </source>
</evidence>
<dbReference type="InterPro" id="IPR037682">
    <property type="entry name" value="TonB_C"/>
</dbReference>
<evidence type="ECO:0000256" key="7">
    <source>
        <dbReference type="ARBA" id="ARBA00022927"/>
    </source>
</evidence>
<accession>A0A1G8JFN8</accession>
<keyword evidence="10" id="KW-0732">Signal</keyword>
<dbReference type="NCBIfam" id="TIGR01352">
    <property type="entry name" value="tonB_Cterm"/>
    <property type="match status" value="2"/>
</dbReference>
<keyword evidence="7" id="KW-0653">Protein transport</keyword>
<evidence type="ECO:0000256" key="9">
    <source>
        <dbReference type="ARBA" id="ARBA00023136"/>
    </source>
</evidence>
<evidence type="ECO:0000256" key="4">
    <source>
        <dbReference type="ARBA" id="ARBA00022475"/>
    </source>
</evidence>
<keyword evidence="4" id="KW-1003">Cell membrane</keyword>
<dbReference type="PANTHER" id="PTHR33446">
    <property type="entry name" value="PROTEIN TONB-RELATED"/>
    <property type="match status" value="1"/>
</dbReference>
<evidence type="ECO:0000256" key="5">
    <source>
        <dbReference type="ARBA" id="ARBA00022519"/>
    </source>
</evidence>
<dbReference type="PROSITE" id="PS52015">
    <property type="entry name" value="TONB_CTD"/>
    <property type="match status" value="1"/>
</dbReference>
<dbReference type="SUPFAM" id="SSF74653">
    <property type="entry name" value="TolA/TonB C-terminal domain"/>
    <property type="match status" value="2"/>
</dbReference>
<evidence type="ECO:0000256" key="10">
    <source>
        <dbReference type="SAM" id="SignalP"/>
    </source>
</evidence>
<comment type="similarity">
    <text evidence="2">Belongs to the TonB family.</text>
</comment>
<feature type="domain" description="TonB C-terminal" evidence="11">
    <location>
        <begin position="45"/>
        <end position="140"/>
    </location>
</feature>
<evidence type="ECO:0000256" key="3">
    <source>
        <dbReference type="ARBA" id="ARBA00022448"/>
    </source>
</evidence>
<dbReference type="Pfam" id="PF03544">
    <property type="entry name" value="TonB_C"/>
    <property type="match status" value="1"/>
</dbReference>
<gene>
    <name evidence="12" type="ORF">SAMN05216466_12068</name>
</gene>